<gene>
    <name evidence="1" type="ORF">A0H81_06415</name>
</gene>
<dbReference type="OMA" id="ATITLEW"/>
<keyword evidence="2" id="KW-1185">Reference proteome</keyword>
<reference evidence="1 2" key="1">
    <citation type="submission" date="2016-03" db="EMBL/GenBank/DDBJ databases">
        <title>Whole genome sequencing of Grifola frondosa 9006-11.</title>
        <authorList>
            <person name="Min B."/>
            <person name="Park H."/>
            <person name="Kim J.-G."/>
            <person name="Cho H."/>
            <person name="Oh Y.-L."/>
            <person name="Kong W.-S."/>
            <person name="Choi I.-G."/>
        </authorList>
    </citation>
    <scope>NUCLEOTIDE SEQUENCE [LARGE SCALE GENOMIC DNA]</scope>
    <source>
        <strain evidence="1 2">9006-11</strain>
    </source>
</reference>
<organism evidence="1 2">
    <name type="scientific">Grifola frondosa</name>
    <name type="common">Maitake</name>
    <name type="synonym">Polyporus frondosus</name>
    <dbReference type="NCBI Taxonomy" id="5627"/>
    <lineage>
        <taxon>Eukaryota</taxon>
        <taxon>Fungi</taxon>
        <taxon>Dikarya</taxon>
        <taxon>Basidiomycota</taxon>
        <taxon>Agaricomycotina</taxon>
        <taxon>Agaricomycetes</taxon>
        <taxon>Polyporales</taxon>
        <taxon>Grifolaceae</taxon>
        <taxon>Grifola</taxon>
    </lineage>
</organism>
<evidence type="ECO:0000313" key="2">
    <source>
        <dbReference type="Proteomes" id="UP000092993"/>
    </source>
</evidence>
<dbReference type="AlphaFoldDB" id="A0A1C7MBD2"/>
<dbReference type="Proteomes" id="UP000092993">
    <property type="component" value="Unassembled WGS sequence"/>
</dbReference>
<dbReference type="InterPro" id="IPR032675">
    <property type="entry name" value="LRR_dom_sf"/>
</dbReference>
<dbReference type="OrthoDB" id="2752928at2759"/>
<protein>
    <recommendedName>
        <fullName evidence="3">F-box domain-containing protein</fullName>
    </recommendedName>
</protein>
<sequence length="609" mass="69262">MPYPEHISLTHFCRRQYRNLTSRSQDELLGKRQECGEVGEYQPILSCQVKKAISLSTCLKYSPQDVSTFTSRHEKAMSFSCCHRHSTGAIAFQTRNKGAVDFLPGFGERAQIARASDHETIVIFHSSADHSPILKKEEDCCVVRSHGGHITVGVSGIDRVDSLSKELGLLKRLGALGFERWYLKKRSFDDGKIPFIIHEADEINPRLNPMRTMRHPILLSSIMSPAFPPEITDHIISFVWPAKQALCCCALTCRAWLPASRYYLFNSLRIDKRSSFDSLVHLVLHQLHMRPYFDFVRDLHIWEDKRSPLAHLILHLFAAHLHNLETLHFALVNWKVVPLHPSFFTLVPRLTGVTKLALRGCNFSSFREFQRLVCALPRLDNLVLCNVEWDVSGPSTIWSCRSGRPRLVSLAVNKVVPEHFVVLYDWLCHTPSVSTIQSFEISRFALGCSSAAFQGLLQSLKSSLQHLDVPVLTYEAHFQSLASNINLRSIAIQLIKHPISWPDVARMLSHLTTRQLQKVTLEVSVFRQASTPIATDDGDALATGLNRVDEILSSEQFARLDLIDMHVTLDRNAGMPPNELHSIVEGRLHRLHARGILRLTHMETRLWRR</sequence>
<dbReference type="Gene3D" id="3.80.10.10">
    <property type="entry name" value="Ribonuclease Inhibitor"/>
    <property type="match status" value="1"/>
</dbReference>
<dbReference type="EMBL" id="LUGG01000006">
    <property type="protein sequence ID" value="OBZ73917.1"/>
    <property type="molecule type" value="Genomic_DNA"/>
</dbReference>
<proteinExistence type="predicted"/>
<accession>A0A1C7MBD2</accession>
<evidence type="ECO:0008006" key="3">
    <source>
        <dbReference type="Google" id="ProtNLM"/>
    </source>
</evidence>
<dbReference type="SUPFAM" id="SSF52047">
    <property type="entry name" value="RNI-like"/>
    <property type="match status" value="1"/>
</dbReference>
<evidence type="ECO:0000313" key="1">
    <source>
        <dbReference type="EMBL" id="OBZ73917.1"/>
    </source>
</evidence>
<comment type="caution">
    <text evidence="1">The sequence shown here is derived from an EMBL/GenBank/DDBJ whole genome shotgun (WGS) entry which is preliminary data.</text>
</comment>
<dbReference type="STRING" id="5627.A0A1C7MBD2"/>
<name>A0A1C7MBD2_GRIFR</name>